<feature type="domain" description="HNH nuclease" evidence="3">
    <location>
        <begin position="279"/>
        <end position="331"/>
    </location>
</feature>
<dbReference type="OrthoDB" id="4413566at2"/>
<feature type="compositionally biased region" description="Polar residues" evidence="2">
    <location>
        <begin position="354"/>
        <end position="364"/>
    </location>
</feature>
<keyword evidence="5" id="KW-1185">Reference proteome</keyword>
<dbReference type="Pfam" id="PF02720">
    <property type="entry name" value="DUF222"/>
    <property type="match status" value="1"/>
</dbReference>
<dbReference type="KEGG" id="cei:CEPID_11455"/>
<evidence type="ECO:0000259" key="3">
    <source>
        <dbReference type="SMART" id="SM00507"/>
    </source>
</evidence>
<dbReference type="InterPro" id="IPR003615">
    <property type="entry name" value="HNH_nuc"/>
</dbReference>
<name>A0A0G3GSQ3_9CORY</name>
<dbReference type="SMART" id="SM00507">
    <property type="entry name" value="HNHc"/>
    <property type="match status" value="1"/>
</dbReference>
<evidence type="ECO:0000313" key="4">
    <source>
        <dbReference type="EMBL" id="AKK04119.1"/>
    </source>
</evidence>
<dbReference type="InterPro" id="IPR003870">
    <property type="entry name" value="DUF222"/>
</dbReference>
<sequence length="377" mass="42552">MISHAKTALEQALIDGPSFQDFATLLEIKELVARLETNMSKGRERYELEELGASAGTSRRILRRAAHEWPSDVSVEHQDVILSALERLSSNSDRRDEIYQQGAEAARETSVKHTHEFVKKLVREENEHLAKDPFEAYHQRRFRLRSQDEHGGCSFHGYAPAKTAALLKALLDRAFHSEEGKEQQPRNVEQRNLDAFDQVLQWASSDRIVTTGHASLVVSVHDSDTFDWRTKFGTNVGIDLNLFDLANLSGDRISDYIVVHEQNGAVKNLVTAERTANFLIRIALLARDFVCQHPGCAEPASRCDAHHIVPWSRGGPTSINNLGFLCRKHHRRNDDSHVGQHMDIDDGIPWWINKNGTPKRNNSPGAKRAGGRKRDPD</sequence>
<dbReference type="CDD" id="cd00085">
    <property type="entry name" value="HNHc"/>
    <property type="match status" value="1"/>
</dbReference>
<feature type="region of interest" description="Disordered" evidence="2">
    <location>
        <begin position="354"/>
        <end position="377"/>
    </location>
</feature>
<dbReference type="Gene3D" id="1.10.30.50">
    <property type="match status" value="1"/>
</dbReference>
<dbReference type="EMBL" id="CP011541">
    <property type="protein sequence ID" value="AKK04119.1"/>
    <property type="molecule type" value="Genomic_DNA"/>
</dbReference>
<dbReference type="GO" id="GO:0003676">
    <property type="term" value="F:nucleic acid binding"/>
    <property type="evidence" value="ECO:0007669"/>
    <property type="project" value="InterPro"/>
</dbReference>
<dbReference type="GO" id="GO:0004519">
    <property type="term" value="F:endonuclease activity"/>
    <property type="evidence" value="ECO:0007669"/>
    <property type="project" value="InterPro"/>
</dbReference>
<dbReference type="RefSeq" id="WP_047241013.1">
    <property type="nucleotide sequence ID" value="NZ_CP011541.1"/>
</dbReference>
<reference evidence="4 5" key="1">
    <citation type="submission" date="2015-05" db="EMBL/GenBank/DDBJ databases">
        <title>Complete genome sequence of Corynebacterium epidermidicanis DSM 45586, isolated from the skin of a dog suffering from pruritus.</title>
        <authorList>
            <person name="Ruckert C."/>
            <person name="Albersmeier A."/>
            <person name="Winkler A."/>
            <person name="Tauch A."/>
        </authorList>
    </citation>
    <scope>NUCLEOTIDE SEQUENCE [LARGE SCALE GENOMIC DNA]</scope>
    <source>
        <strain evidence="4 5">DSM 45586</strain>
    </source>
</reference>
<evidence type="ECO:0000313" key="5">
    <source>
        <dbReference type="Proteomes" id="UP000035368"/>
    </source>
</evidence>
<dbReference type="GO" id="GO:0008270">
    <property type="term" value="F:zinc ion binding"/>
    <property type="evidence" value="ECO:0007669"/>
    <property type="project" value="InterPro"/>
</dbReference>
<dbReference type="STRING" id="1050174.CEPID_11455"/>
<protein>
    <recommendedName>
        <fullName evidence="3">HNH nuclease domain-containing protein</fullName>
    </recommendedName>
</protein>
<gene>
    <name evidence="4" type="ORF">CEPID_11455</name>
</gene>
<accession>A0A0G3GSQ3</accession>
<evidence type="ECO:0000256" key="2">
    <source>
        <dbReference type="SAM" id="MobiDB-lite"/>
    </source>
</evidence>
<comment type="similarity">
    <text evidence="1">Belongs to the Rv1128c/1148c/1588c/1702c/1945/3466 family.</text>
</comment>
<proteinExistence type="inferred from homology"/>
<dbReference type="PATRIC" id="fig|1050174.4.peg.2312"/>
<dbReference type="InterPro" id="IPR002711">
    <property type="entry name" value="HNH"/>
</dbReference>
<dbReference type="Pfam" id="PF01844">
    <property type="entry name" value="HNH"/>
    <property type="match status" value="1"/>
</dbReference>
<dbReference type="Proteomes" id="UP000035368">
    <property type="component" value="Chromosome"/>
</dbReference>
<dbReference type="AlphaFoldDB" id="A0A0G3GSQ3"/>
<evidence type="ECO:0000256" key="1">
    <source>
        <dbReference type="ARBA" id="ARBA00023450"/>
    </source>
</evidence>
<organism evidence="4 5">
    <name type="scientific">Corynebacterium epidermidicanis</name>
    <dbReference type="NCBI Taxonomy" id="1050174"/>
    <lineage>
        <taxon>Bacteria</taxon>
        <taxon>Bacillati</taxon>
        <taxon>Actinomycetota</taxon>
        <taxon>Actinomycetes</taxon>
        <taxon>Mycobacteriales</taxon>
        <taxon>Corynebacteriaceae</taxon>
        <taxon>Corynebacterium</taxon>
    </lineage>
</organism>